<evidence type="ECO:0000313" key="2">
    <source>
        <dbReference type="EMBL" id="CAB9503677.1"/>
    </source>
</evidence>
<comment type="caution">
    <text evidence="2">The sequence shown here is derived from an EMBL/GenBank/DDBJ whole genome shotgun (WGS) entry which is preliminary data.</text>
</comment>
<reference evidence="2" key="1">
    <citation type="submission" date="2020-06" db="EMBL/GenBank/DDBJ databases">
        <authorList>
            <consortium name="Plant Systems Biology data submission"/>
        </authorList>
    </citation>
    <scope>NUCLEOTIDE SEQUENCE</scope>
    <source>
        <strain evidence="2">D6</strain>
    </source>
</reference>
<keyword evidence="1" id="KW-0812">Transmembrane</keyword>
<dbReference type="AlphaFoldDB" id="A0A9N8DJ74"/>
<keyword evidence="3" id="KW-1185">Reference proteome</keyword>
<evidence type="ECO:0000256" key="1">
    <source>
        <dbReference type="SAM" id="Phobius"/>
    </source>
</evidence>
<organism evidence="2 3">
    <name type="scientific">Seminavis robusta</name>
    <dbReference type="NCBI Taxonomy" id="568900"/>
    <lineage>
        <taxon>Eukaryota</taxon>
        <taxon>Sar</taxon>
        <taxon>Stramenopiles</taxon>
        <taxon>Ochrophyta</taxon>
        <taxon>Bacillariophyta</taxon>
        <taxon>Bacillariophyceae</taxon>
        <taxon>Bacillariophycidae</taxon>
        <taxon>Naviculales</taxon>
        <taxon>Naviculaceae</taxon>
        <taxon>Seminavis</taxon>
    </lineage>
</organism>
<gene>
    <name evidence="2" type="ORF">SEMRO_173_G076340.1</name>
</gene>
<dbReference type="EMBL" id="CAICTM010000172">
    <property type="protein sequence ID" value="CAB9503677.1"/>
    <property type="molecule type" value="Genomic_DNA"/>
</dbReference>
<name>A0A9N8DJ74_9STRA</name>
<dbReference type="Proteomes" id="UP001153069">
    <property type="component" value="Unassembled WGS sequence"/>
</dbReference>
<keyword evidence="1" id="KW-1133">Transmembrane helix</keyword>
<accession>A0A9N8DJ74</accession>
<proteinExistence type="predicted"/>
<keyword evidence="1" id="KW-0472">Membrane</keyword>
<protein>
    <submittedName>
        <fullName evidence="2">Uncharacterized protein</fullName>
    </submittedName>
</protein>
<feature type="transmembrane region" description="Helical" evidence="1">
    <location>
        <begin position="12"/>
        <end position="29"/>
    </location>
</feature>
<sequence>MAIFEVVPNSFRVAAMACVSFFSLTRIMVSRVTLLRTKRRTTTGTGTRYGIGGCWRERRGIYPIQAGTLVDDQGVRQHHSGWCRSNERVEHPYTVGEDHDNYTTLQYYTTNPPLRSHRTIVTKTTKKHDSLIQVVYNWYIH</sequence>
<evidence type="ECO:0000313" key="3">
    <source>
        <dbReference type="Proteomes" id="UP001153069"/>
    </source>
</evidence>